<feature type="region of interest" description="Disordered" evidence="1">
    <location>
        <begin position="84"/>
        <end position="194"/>
    </location>
</feature>
<dbReference type="Pfam" id="PF10009">
    <property type="entry name" value="DUF2252"/>
    <property type="match status" value="1"/>
</dbReference>
<evidence type="ECO:0000313" key="2">
    <source>
        <dbReference type="EMBL" id="EFG05402.1"/>
    </source>
</evidence>
<organism evidence="2 3">
    <name type="scientific">Streptomyces clavuligerus</name>
    <dbReference type="NCBI Taxonomy" id="1901"/>
    <lineage>
        <taxon>Bacteria</taxon>
        <taxon>Bacillati</taxon>
        <taxon>Actinomycetota</taxon>
        <taxon>Actinomycetes</taxon>
        <taxon>Kitasatosporales</taxon>
        <taxon>Streptomycetaceae</taxon>
        <taxon>Streptomyces</taxon>
    </lineage>
</organism>
<keyword evidence="3" id="KW-1185">Reference proteome</keyword>
<dbReference type="PANTHER" id="PTHR39441:SF1">
    <property type="entry name" value="DUF2252 DOMAIN-CONTAINING PROTEIN"/>
    <property type="match status" value="1"/>
</dbReference>
<name>E2Q870_STRCL</name>
<protein>
    <recommendedName>
        <fullName evidence="4">DUF2252 domain-containing protein</fullName>
    </recommendedName>
</protein>
<reference evidence="2 3" key="1">
    <citation type="journal article" date="2010" name="Genome Biol. Evol.">
        <title>The sequence of a 1.8-mb bacterial linear plasmid reveals a rich evolutionary reservoir of secondary metabolic pathways.</title>
        <authorList>
            <person name="Medema M.H."/>
            <person name="Trefzer A."/>
            <person name="Kovalchuk A."/>
            <person name="van den Berg M."/>
            <person name="Mueller U."/>
            <person name="Heijne W."/>
            <person name="Wu L."/>
            <person name="Alam M.T."/>
            <person name="Ronning C.M."/>
            <person name="Nierman W.C."/>
            <person name="Bovenberg R.A.L."/>
            <person name="Breitling R."/>
            <person name="Takano E."/>
        </authorList>
    </citation>
    <scope>NUCLEOTIDE SEQUENCE [LARGE SCALE GENOMIC DNA]</scope>
    <source>
        <strain evidence="3">ATCC 27064 / DSM 738 / JCM 4710 / NBRC 13307 / NCIMB 12785 / NRRL 3585 / VKM Ac-602</strain>
    </source>
</reference>
<gene>
    <name evidence="2" type="ORF">SCLAV_0326</name>
</gene>
<evidence type="ECO:0008006" key="4">
    <source>
        <dbReference type="Google" id="ProtNLM"/>
    </source>
</evidence>
<feature type="region of interest" description="Disordered" evidence="1">
    <location>
        <begin position="206"/>
        <end position="231"/>
    </location>
</feature>
<dbReference type="AlphaFoldDB" id="E2Q870"/>
<feature type="compositionally biased region" description="Low complexity" evidence="1">
    <location>
        <begin position="152"/>
        <end position="177"/>
    </location>
</feature>
<sequence>MARFASGALKRPPTVDRARPLVPHGLRALSTFGSHAPLRLTRRRGKANGRCRDRGEGALSAFGKRALAHGARADVHARTGRGAVVRPGRRAGGGTLSASAPAAPLRLTRRRAKANTWPKRRGPALHSRQPRTPMAHSPRAEANARPKRQARAPRFQQPRADTARAAAEAAAEGPAPRSRQPRAPTARSPGEPSRAEVIVHAGTGRGAIVQPGRGAEAHPSGPLVTGRRRSPWARSCARRGWAPGSARRGPGWGARGRCRDCVVRAGGVSLEHTSPLSPAGRGGGRPREVSMATPGERASRGKDRRKAVPRSSLGAWIPHADRPDPLRMLSEQEADRVQELLPVRHGRMAASPFAFLRGAAAVMAADLAARPRTGLTVQLCGDAHPLNFGMYASPERALLFDLNDFDETLPGPFEWDVERLAAGAAVAALEHGHSATAARRAAVTAAQEYRRTMRTLALAGELAVWYARIDTAELLPLIRPGNRPMAEAQFARARRRTSLQALGKLTEVVDGKRRFRPEPPLISPVDALDRSTVRAIFGEYRASLPEDRRMLLDAFRVVDVAAKVVGVGSVGTRCFVALLTGRDADDPLFLQVKEAGPAVLERWLPPSAHGHHGHRVVAGQRLLQSASDIFLGWVTGPTGRHFYWRQLRDMKGSVDLAGMSAETTARYAGLCGTALAQAHARTGDRIAIAAYLGGGDVFDRAIGEFAVRYADQNARDHTALVSAIASGDLAATSGV</sequence>
<feature type="region of interest" description="Disordered" evidence="1">
    <location>
        <begin position="270"/>
        <end position="310"/>
    </location>
</feature>
<dbReference type="eggNOG" id="COG4320">
    <property type="taxonomic scope" value="Bacteria"/>
</dbReference>
<feature type="compositionally biased region" description="Low complexity" evidence="1">
    <location>
        <begin position="96"/>
        <end position="106"/>
    </location>
</feature>
<dbReference type="EMBL" id="CM000913">
    <property type="protein sequence ID" value="EFG05402.1"/>
    <property type="molecule type" value="Genomic_DNA"/>
</dbReference>
<evidence type="ECO:0000313" key="3">
    <source>
        <dbReference type="Proteomes" id="UP000002357"/>
    </source>
</evidence>
<feature type="compositionally biased region" description="Basic residues" evidence="1">
    <location>
        <begin position="107"/>
        <end position="123"/>
    </location>
</feature>
<dbReference type="InterPro" id="IPR018721">
    <property type="entry name" value="DUF2252"/>
</dbReference>
<evidence type="ECO:0000256" key="1">
    <source>
        <dbReference type="SAM" id="MobiDB-lite"/>
    </source>
</evidence>
<dbReference type="PANTHER" id="PTHR39441">
    <property type="entry name" value="DUF2252 DOMAIN-CONTAINING PROTEIN"/>
    <property type="match status" value="1"/>
</dbReference>
<proteinExistence type="predicted"/>
<dbReference type="Proteomes" id="UP000002357">
    <property type="component" value="Chromosome"/>
</dbReference>
<accession>E2Q870</accession>